<sequence>MVTISIAELVEEIGKGYLDQIIQHLELTPKDEYEEGDKDLEVIRAVRNQMKAMRSKSVANAIAAMAKEGEQPAAQSKPKKASRRKRESKEVSSDLQAGFLNSSTQLSQQILNTGVVSGAKDAGLLNQGWQTGFAHRVIQDKQRNAKVIGEQVGKLTDVAINATTVDVESLLGKLDEEPKPIAQAAEPLEFLEGAGLGFTGKFLEMCDEQEEALELEEETNLLFSN</sequence>
<dbReference type="EMBL" id="JAAHFQ010000230">
    <property type="protein sequence ID" value="NER28564.1"/>
    <property type="molecule type" value="Genomic_DNA"/>
</dbReference>
<organism evidence="2">
    <name type="scientific">Symploca sp. SIO1C4</name>
    <dbReference type="NCBI Taxonomy" id="2607765"/>
    <lineage>
        <taxon>Bacteria</taxon>
        <taxon>Bacillati</taxon>
        <taxon>Cyanobacteriota</taxon>
        <taxon>Cyanophyceae</taxon>
        <taxon>Coleofasciculales</taxon>
        <taxon>Coleofasciculaceae</taxon>
        <taxon>Symploca</taxon>
    </lineage>
</organism>
<feature type="region of interest" description="Disordered" evidence="1">
    <location>
        <begin position="66"/>
        <end position="94"/>
    </location>
</feature>
<dbReference type="AlphaFoldDB" id="A0A6B3NEM3"/>
<reference evidence="2" key="1">
    <citation type="submission" date="2019-11" db="EMBL/GenBank/DDBJ databases">
        <title>Genomic insights into an expanded diversity of filamentous marine cyanobacteria reveals the extraordinary biosynthetic potential of Moorea and Okeania.</title>
        <authorList>
            <person name="Ferreira Leao T."/>
            <person name="Wang M."/>
            <person name="Moss N."/>
            <person name="Da Silva R."/>
            <person name="Sanders J."/>
            <person name="Nurk S."/>
            <person name="Gurevich A."/>
            <person name="Humphrey G."/>
            <person name="Reher R."/>
            <person name="Zhu Q."/>
            <person name="Belda-Ferre P."/>
            <person name="Glukhov E."/>
            <person name="Rex R."/>
            <person name="Dorrestein P.C."/>
            <person name="Knight R."/>
            <person name="Pevzner P."/>
            <person name="Gerwick W.H."/>
            <person name="Gerwick L."/>
        </authorList>
    </citation>
    <scope>NUCLEOTIDE SEQUENCE</scope>
    <source>
        <strain evidence="2">SIO1C4</strain>
    </source>
</reference>
<accession>A0A6B3NEM3</accession>
<comment type="caution">
    <text evidence="2">The sequence shown here is derived from an EMBL/GenBank/DDBJ whole genome shotgun (WGS) entry which is preliminary data.</text>
</comment>
<proteinExistence type="predicted"/>
<feature type="compositionally biased region" description="Basic residues" evidence="1">
    <location>
        <begin position="77"/>
        <end position="86"/>
    </location>
</feature>
<protein>
    <submittedName>
        <fullName evidence="2">Uncharacterized protein</fullName>
    </submittedName>
</protein>
<name>A0A6B3NEM3_9CYAN</name>
<gene>
    <name evidence="2" type="ORF">F6J89_13255</name>
</gene>
<evidence type="ECO:0000313" key="2">
    <source>
        <dbReference type="EMBL" id="NER28564.1"/>
    </source>
</evidence>
<evidence type="ECO:0000256" key="1">
    <source>
        <dbReference type="SAM" id="MobiDB-lite"/>
    </source>
</evidence>